<dbReference type="Gene3D" id="1.25.40.10">
    <property type="entry name" value="Tetratricopeptide repeat domain"/>
    <property type="match status" value="1"/>
</dbReference>
<protein>
    <recommendedName>
        <fullName evidence="4">TPR domain protein</fullName>
    </recommendedName>
</protein>
<gene>
    <name evidence="2" type="ORF">JCM19314_751</name>
</gene>
<dbReference type="InterPro" id="IPR011990">
    <property type="entry name" value="TPR-like_helical_dom_sf"/>
</dbReference>
<proteinExistence type="predicted"/>
<evidence type="ECO:0000256" key="1">
    <source>
        <dbReference type="SAM" id="SignalP"/>
    </source>
</evidence>
<evidence type="ECO:0000313" key="2">
    <source>
        <dbReference type="EMBL" id="GAL01307.1"/>
    </source>
</evidence>
<reference evidence="2 3" key="1">
    <citation type="journal article" date="2014" name="Genome Announc.">
        <title>Draft Genome Sequences of Marine Flavobacterium Nonlabens Strains NR17, NR24, NR27, NR32, NR33, and Ara13.</title>
        <authorList>
            <person name="Nakanishi M."/>
            <person name="Meirelles P."/>
            <person name="Suzuki R."/>
            <person name="Takatani N."/>
            <person name="Mino S."/>
            <person name="Suda W."/>
            <person name="Oshima K."/>
            <person name="Hattori M."/>
            <person name="Ohkuma M."/>
            <person name="Hosokawa M."/>
            <person name="Miyashita K."/>
            <person name="Thompson F.L."/>
            <person name="Niwa A."/>
            <person name="Sawabe T."/>
            <person name="Sawabe T."/>
        </authorList>
    </citation>
    <scope>NUCLEOTIDE SEQUENCE [LARGE SCALE GENOMIC DNA]</scope>
    <source>
        <strain evidence="3">JCM19314</strain>
    </source>
</reference>
<evidence type="ECO:0000313" key="3">
    <source>
        <dbReference type="Proteomes" id="UP000029226"/>
    </source>
</evidence>
<sequence length="430" mass="49349">MKNLITLLSLLLLISCATAPDQNQAIITDINDFQSYLDSDRDALVATLKSKTAPLKLDIEQDSTRIVQMSRLAGLNNQLYDLTGDISYLEQAVSLRENVLKRTAIKPESARRSLAQMYIKQHRFKEADSLMKNEVANEKQDHLVKFDIAMELGNYVEAEELLNTLRNLNDYNYLIRAAKWNDYKGNLDDTIRLMEKAMELAEESGSENLMLWSYSNIADYYGHHGGDLALSYKYYLKTLELDPQNDYALKGISWIAYSNDDDTALATQIINKLQSRHHIPDYNLILSEYASYQNDEKKALELRESFLKETNKPAYRGMYNTYRIENLLAGTDAQQKSGLELAIIEVENRATPETYDLLGYAYLVNKMPVIALENHKQFVQNKTFEPVAQLHLAQIFKENKLVDVAQPIKNELLEARYELGPVTYKEVEQI</sequence>
<dbReference type="SUPFAM" id="SSF48452">
    <property type="entry name" value="TPR-like"/>
    <property type="match status" value="1"/>
</dbReference>
<dbReference type="EMBL" id="BBMM01000010">
    <property type="protein sequence ID" value="GAL01307.1"/>
    <property type="molecule type" value="Genomic_DNA"/>
</dbReference>
<dbReference type="Proteomes" id="UP000029226">
    <property type="component" value="Unassembled WGS sequence"/>
</dbReference>
<feature type="chain" id="PRO_5001862167" description="TPR domain protein" evidence="1">
    <location>
        <begin position="20"/>
        <end position="430"/>
    </location>
</feature>
<dbReference type="AlphaFoldDB" id="A0A090R0U6"/>
<feature type="signal peptide" evidence="1">
    <location>
        <begin position="1"/>
        <end position="19"/>
    </location>
</feature>
<keyword evidence="1" id="KW-0732">Signal</keyword>
<name>A0A090R0U6_NONUL</name>
<evidence type="ECO:0008006" key="4">
    <source>
        <dbReference type="Google" id="ProtNLM"/>
    </source>
</evidence>
<organism evidence="2 3">
    <name type="scientific">Nonlabens ulvanivorans</name>
    <name type="common">Persicivirga ulvanivorans</name>
    <dbReference type="NCBI Taxonomy" id="906888"/>
    <lineage>
        <taxon>Bacteria</taxon>
        <taxon>Pseudomonadati</taxon>
        <taxon>Bacteroidota</taxon>
        <taxon>Flavobacteriia</taxon>
        <taxon>Flavobacteriales</taxon>
        <taxon>Flavobacteriaceae</taxon>
        <taxon>Nonlabens</taxon>
    </lineage>
</organism>
<dbReference type="PROSITE" id="PS51257">
    <property type="entry name" value="PROKAR_LIPOPROTEIN"/>
    <property type="match status" value="1"/>
</dbReference>
<accession>A0A090R0U6</accession>
<comment type="caution">
    <text evidence="2">The sequence shown here is derived from an EMBL/GenBank/DDBJ whole genome shotgun (WGS) entry which is preliminary data.</text>
</comment>